<organism evidence="1 2">
    <name type="scientific">Phocaeicola vulgatus str. 3775 SL</name>
    <name type="common">B</name>
    <name type="synonym">iv</name>
    <dbReference type="NCBI Taxonomy" id="1339350"/>
    <lineage>
        <taxon>Bacteria</taxon>
        <taxon>Pseudomonadati</taxon>
        <taxon>Bacteroidota</taxon>
        <taxon>Bacteroidia</taxon>
        <taxon>Bacteroidales</taxon>
        <taxon>Bacteroidaceae</taxon>
        <taxon>Phocaeicola</taxon>
    </lineage>
</organism>
<proteinExistence type="predicted"/>
<comment type="caution">
    <text evidence="1">The sequence shown here is derived from an EMBL/GenBank/DDBJ whole genome shotgun (WGS) entry which is preliminary data.</text>
</comment>
<dbReference type="AlphaFoldDB" id="A0A078R2Q9"/>
<dbReference type="EMBL" id="JNHI01000019">
    <property type="protein sequence ID" value="KDS29874.1"/>
    <property type="molecule type" value="Genomic_DNA"/>
</dbReference>
<reference evidence="1 2" key="1">
    <citation type="submission" date="2014-04" db="EMBL/GenBank/DDBJ databases">
        <authorList>
            <person name="Sears C."/>
            <person name="Carroll K."/>
            <person name="Sack B.R."/>
            <person name="Qadri F."/>
            <person name="Myers L.L."/>
            <person name="Chung G.-T."/>
            <person name="Escheverria P."/>
            <person name="Fraser C.M."/>
            <person name="Sadzewicz L."/>
            <person name="Shefchek K.A."/>
            <person name="Tallon L."/>
            <person name="Das S.P."/>
            <person name="Daugherty S."/>
            <person name="Mongodin E.F."/>
        </authorList>
    </citation>
    <scope>NUCLEOTIDE SEQUENCE [LARGE SCALE GENOMIC DNA]</scope>
    <source>
        <strain evidence="2">3775 SL(B) 10 (iv)</strain>
    </source>
</reference>
<name>A0A078R2Q9_PHOVU</name>
<sequence>MLISSRPDYKTIKNNQSVSKVEGVSKLNKPIILFIQNIL</sequence>
<protein>
    <submittedName>
        <fullName evidence="1">Uncharacterized protein</fullName>
    </submittedName>
</protein>
<dbReference type="Proteomes" id="UP000028134">
    <property type="component" value="Unassembled WGS sequence"/>
</dbReference>
<evidence type="ECO:0000313" key="2">
    <source>
        <dbReference type="Proteomes" id="UP000028134"/>
    </source>
</evidence>
<evidence type="ECO:0000313" key="1">
    <source>
        <dbReference type="EMBL" id="KDS29874.1"/>
    </source>
</evidence>
<gene>
    <name evidence="1" type="ORF">M097_3022</name>
</gene>
<accession>A0A078R2Q9</accession>